<dbReference type="EMBL" id="MU267337">
    <property type="protein sequence ID" value="KAH7917028.1"/>
    <property type="molecule type" value="Genomic_DNA"/>
</dbReference>
<evidence type="ECO:0000313" key="1">
    <source>
        <dbReference type="EMBL" id="KAH7917028.1"/>
    </source>
</evidence>
<sequence>MVRVQGREGVISVHTNARFVVAEAASELNRIFTRLRPSIFHATVTRPSANHSPTQPNADSPNCALPHSTPNAELVFLPVNSPQARDMDQGGCGVREQGSRIACGGGDAGAAV</sequence>
<comment type="caution">
    <text evidence="1">The sequence shown here is derived from an EMBL/GenBank/DDBJ whole genome shotgun (WGS) entry which is preliminary data.</text>
</comment>
<gene>
    <name evidence="1" type="ORF">BV22DRAFT_1135766</name>
</gene>
<dbReference type="Proteomes" id="UP000790709">
    <property type="component" value="Unassembled WGS sequence"/>
</dbReference>
<organism evidence="1 2">
    <name type="scientific">Leucogyrophana mollusca</name>
    <dbReference type="NCBI Taxonomy" id="85980"/>
    <lineage>
        <taxon>Eukaryota</taxon>
        <taxon>Fungi</taxon>
        <taxon>Dikarya</taxon>
        <taxon>Basidiomycota</taxon>
        <taxon>Agaricomycotina</taxon>
        <taxon>Agaricomycetes</taxon>
        <taxon>Agaricomycetidae</taxon>
        <taxon>Boletales</taxon>
        <taxon>Boletales incertae sedis</taxon>
        <taxon>Leucogyrophana</taxon>
    </lineage>
</organism>
<name>A0ACB8AW10_9AGAM</name>
<proteinExistence type="predicted"/>
<accession>A0ACB8AW10</accession>
<protein>
    <submittedName>
        <fullName evidence="1">Uncharacterized protein</fullName>
    </submittedName>
</protein>
<reference evidence="1" key="1">
    <citation type="journal article" date="2021" name="New Phytol.">
        <title>Evolutionary innovations through gain and loss of genes in the ectomycorrhizal Boletales.</title>
        <authorList>
            <person name="Wu G."/>
            <person name="Miyauchi S."/>
            <person name="Morin E."/>
            <person name="Kuo A."/>
            <person name="Drula E."/>
            <person name="Varga T."/>
            <person name="Kohler A."/>
            <person name="Feng B."/>
            <person name="Cao Y."/>
            <person name="Lipzen A."/>
            <person name="Daum C."/>
            <person name="Hundley H."/>
            <person name="Pangilinan J."/>
            <person name="Johnson J."/>
            <person name="Barry K."/>
            <person name="LaButti K."/>
            <person name="Ng V."/>
            <person name="Ahrendt S."/>
            <person name="Min B."/>
            <person name="Choi I.G."/>
            <person name="Park H."/>
            <person name="Plett J.M."/>
            <person name="Magnuson J."/>
            <person name="Spatafora J.W."/>
            <person name="Nagy L.G."/>
            <person name="Henrissat B."/>
            <person name="Grigoriev I.V."/>
            <person name="Yang Z.L."/>
            <person name="Xu J."/>
            <person name="Martin F.M."/>
        </authorList>
    </citation>
    <scope>NUCLEOTIDE SEQUENCE</scope>
    <source>
        <strain evidence="1">KUC20120723A-06</strain>
    </source>
</reference>
<evidence type="ECO:0000313" key="2">
    <source>
        <dbReference type="Proteomes" id="UP000790709"/>
    </source>
</evidence>
<keyword evidence="2" id="KW-1185">Reference proteome</keyword>